<dbReference type="Proteomes" id="UP000297475">
    <property type="component" value="Unassembled WGS sequence"/>
</dbReference>
<dbReference type="InterPro" id="IPR012938">
    <property type="entry name" value="Glc/Sorbosone_DH"/>
</dbReference>
<proteinExistence type="predicted"/>
<name>A0A4Z0WAH7_9GAMM</name>
<evidence type="ECO:0000313" key="3">
    <source>
        <dbReference type="EMBL" id="TGG91361.1"/>
    </source>
</evidence>
<dbReference type="Pfam" id="PF07995">
    <property type="entry name" value="GSDH"/>
    <property type="match status" value="1"/>
</dbReference>
<keyword evidence="1" id="KW-0732">Signal</keyword>
<evidence type="ECO:0000256" key="1">
    <source>
        <dbReference type="SAM" id="SignalP"/>
    </source>
</evidence>
<dbReference type="InterPro" id="IPR011041">
    <property type="entry name" value="Quinoprot_gluc/sorb_DH_b-prop"/>
</dbReference>
<evidence type="ECO:0000259" key="2">
    <source>
        <dbReference type="Pfam" id="PF07995"/>
    </source>
</evidence>
<dbReference type="EMBL" id="SRMF01000009">
    <property type="protein sequence ID" value="TGG91361.1"/>
    <property type="molecule type" value="Genomic_DNA"/>
</dbReference>
<reference evidence="3 4" key="1">
    <citation type="submission" date="2019-04" db="EMBL/GenBank/DDBJ databases">
        <title>Natronospirillum operosus gen. nov., sp. nov., a haloalkaliphilic satellite isolated from decaying biomass of laboratory culture of cyanobacterium Geitlerinema sp. and proposal of Natronospirillaceae fam. nov. and Saccharospirillaceae fam. nov.</title>
        <authorList>
            <person name="Kevbrin V."/>
            <person name="Boltyanskaya Y."/>
            <person name="Koziaeva V."/>
            <person name="Grouzdev D.S."/>
            <person name="Park M."/>
            <person name="Cho J."/>
        </authorList>
    </citation>
    <scope>NUCLEOTIDE SEQUENCE [LARGE SCALE GENOMIC DNA]</scope>
    <source>
        <strain evidence="3 4">G-116</strain>
    </source>
</reference>
<organism evidence="3 4">
    <name type="scientific">Natronospirillum operosum</name>
    <dbReference type="NCBI Taxonomy" id="2759953"/>
    <lineage>
        <taxon>Bacteria</taxon>
        <taxon>Pseudomonadati</taxon>
        <taxon>Pseudomonadota</taxon>
        <taxon>Gammaproteobacteria</taxon>
        <taxon>Oceanospirillales</taxon>
        <taxon>Natronospirillaceae</taxon>
        <taxon>Natronospirillum</taxon>
    </lineage>
</organism>
<dbReference type="PANTHER" id="PTHR19328:SF13">
    <property type="entry name" value="HIPL1 PROTEIN"/>
    <property type="match status" value="1"/>
</dbReference>
<accession>A0A4Z0WAH7</accession>
<feature type="chain" id="PRO_5021371453" description="Glucose/Sorbosone dehydrogenase domain-containing protein" evidence="1">
    <location>
        <begin position="36"/>
        <end position="397"/>
    </location>
</feature>
<evidence type="ECO:0000313" key="4">
    <source>
        <dbReference type="Proteomes" id="UP000297475"/>
    </source>
</evidence>
<gene>
    <name evidence="3" type="ORF">E4656_16715</name>
</gene>
<dbReference type="PANTHER" id="PTHR19328">
    <property type="entry name" value="HEDGEHOG-INTERACTING PROTEIN"/>
    <property type="match status" value="1"/>
</dbReference>
<protein>
    <recommendedName>
        <fullName evidence="2">Glucose/Sorbosone dehydrogenase domain-containing protein</fullName>
    </recommendedName>
</protein>
<dbReference type="Gene3D" id="2.120.10.30">
    <property type="entry name" value="TolB, C-terminal domain"/>
    <property type="match status" value="1"/>
</dbReference>
<sequence>MPVMSKFRFSRPDRRSPLPCCLALVLTGLAAVAAAADRTPPVANPSAEQIERTLIWDGLPGVVDGSYLPGSAQQLLVVQQSGRLYWLHEGSGRAQRMHEFAVSGRGDLGVQAMAIHPDYPADPRLFVLLNPADGPLRTRLEMWQMRTDIPGRPRLETRETLLSVPQAEPWHSGRGLTFGPEGYLYAALGDGGHRAGAQRLAQSVESLRGKILRLDVSRREPGRPYAIPADNPDLNDPAARPEIWALGVRHPGRLSFDADDSLWLVDAYGDHREEVHQVAGGDNLGWRCYQGRQRHLDDAGCADIEHRPPVFDYRLRGDQRVVGGGFYSARLLPGLQDHYLFADFHAGTVWALGAASEPVTLGRWDWHPSALIPRPEGDFLIADYVSGRLYQLSSAPQ</sequence>
<keyword evidence="4" id="KW-1185">Reference proteome</keyword>
<dbReference type="InterPro" id="IPR011042">
    <property type="entry name" value="6-blade_b-propeller_TolB-like"/>
</dbReference>
<dbReference type="OrthoDB" id="9770043at2"/>
<comment type="caution">
    <text evidence="3">The sequence shown here is derived from an EMBL/GenBank/DDBJ whole genome shotgun (WGS) entry which is preliminary data.</text>
</comment>
<dbReference type="AlphaFoldDB" id="A0A4Z0WAH7"/>
<dbReference type="SUPFAM" id="SSF50952">
    <property type="entry name" value="Soluble quinoprotein glucose dehydrogenase"/>
    <property type="match status" value="1"/>
</dbReference>
<feature type="signal peptide" evidence="1">
    <location>
        <begin position="1"/>
        <end position="35"/>
    </location>
</feature>
<feature type="domain" description="Glucose/Sorbosone dehydrogenase" evidence="2">
    <location>
        <begin position="73"/>
        <end position="351"/>
    </location>
</feature>